<keyword evidence="2" id="KW-0488">Methylation</keyword>
<feature type="region of interest" description="Disordered" evidence="15">
    <location>
        <begin position="273"/>
        <end position="1311"/>
    </location>
</feature>
<dbReference type="PANTHER" id="PTHR13413:SF0">
    <property type="entry name" value="YLP MOTIF-CONTAINING PROTEIN 1"/>
    <property type="match status" value="1"/>
</dbReference>
<feature type="compositionally biased region" description="Polar residues" evidence="15">
    <location>
        <begin position="769"/>
        <end position="778"/>
    </location>
</feature>
<evidence type="ECO:0000313" key="17">
    <source>
        <dbReference type="EMBL" id="CAD7251261.1"/>
    </source>
</evidence>
<keyword evidence="5" id="KW-0547">Nucleotide-binding</keyword>
<feature type="compositionally biased region" description="Basic and acidic residues" evidence="15">
    <location>
        <begin position="947"/>
        <end position="960"/>
    </location>
</feature>
<evidence type="ECO:0000256" key="8">
    <source>
        <dbReference type="ARBA" id="ARBA00023015"/>
    </source>
</evidence>
<feature type="region of interest" description="Disordered" evidence="15">
    <location>
        <begin position="1356"/>
        <end position="1424"/>
    </location>
</feature>
<evidence type="ECO:0000313" key="18">
    <source>
        <dbReference type="Proteomes" id="UP000677054"/>
    </source>
</evidence>
<evidence type="ECO:0000256" key="13">
    <source>
        <dbReference type="ARBA" id="ARBA00068971"/>
    </source>
</evidence>
<evidence type="ECO:0000259" key="16">
    <source>
        <dbReference type="Pfam" id="PF26583"/>
    </source>
</evidence>
<name>A0A7R9ABX5_9CRUS</name>
<feature type="compositionally biased region" description="Polar residues" evidence="15">
    <location>
        <begin position="1015"/>
        <end position="1024"/>
    </location>
</feature>
<evidence type="ECO:0000256" key="11">
    <source>
        <dbReference type="ARBA" id="ARBA00058677"/>
    </source>
</evidence>
<evidence type="ECO:0000256" key="10">
    <source>
        <dbReference type="ARBA" id="ARBA00023242"/>
    </source>
</evidence>
<feature type="compositionally biased region" description="Basic and acidic residues" evidence="15">
    <location>
        <begin position="1378"/>
        <end position="1401"/>
    </location>
</feature>
<feature type="compositionally biased region" description="Polar residues" evidence="15">
    <location>
        <begin position="274"/>
        <end position="285"/>
    </location>
</feature>
<feature type="region of interest" description="Disordered" evidence="15">
    <location>
        <begin position="1674"/>
        <end position="1707"/>
    </location>
</feature>
<feature type="compositionally biased region" description="Basic and acidic residues" evidence="15">
    <location>
        <begin position="1189"/>
        <end position="1201"/>
    </location>
</feature>
<evidence type="ECO:0000256" key="4">
    <source>
        <dbReference type="ARBA" id="ARBA00022499"/>
    </source>
</evidence>
<comment type="subunit">
    <text evidence="12">Interacts with PPP1CA and NCOA5. Forms a complex with ILF2, ILF3, KHDRBS1, RBMX, NCOA5 and PPP1CA.</text>
</comment>
<evidence type="ECO:0000256" key="3">
    <source>
        <dbReference type="ARBA" id="ARBA00022491"/>
    </source>
</evidence>
<keyword evidence="8" id="KW-0805">Transcription regulation</keyword>
<feature type="compositionally biased region" description="Polar residues" evidence="15">
    <location>
        <begin position="1074"/>
        <end position="1105"/>
    </location>
</feature>
<dbReference type="GO" id="GO:0032204">
    <property type="term" value="P:regulation of telomere maintenance"/>
    <property type="evidence" value="ECO:0007669"/>
    <property type="project" value="TreeGrafter"/>
</dbReference>
<feature type="compositionally biased region" description="Basic and acidic residues" evidence="15">
    <location>
        <begin position="1676"/>
        <end position="1690"/>
    </location>
</feature>
<reference evidence="17" key="1">
    <citation type="submission" date="2020-11" db="EMBL/GenBank/DDBJ databases">
        <authorList>
            <person name="Tran Van P."/>
        </authorList>
    </citation>
    <scope>NUCLEOTIDE SEQUENCE</scope>
</reference>
<dbReference type="PANTHER" id="PTHR13413">
    <property type="entry name" value="YLP MOTIF CONTAINING PROTEIN NUCLEAR PROTEIN ZAP"/>
    <property type="match status" value="1"/>
</dbReference>
<dbReference type="Pfam" id="PF08433">
    <property type="entry name" value="KTI12"/>
    <property type="match status" value="1"/>
</dbReference>
<dbReference type="InterPro" id="IPR058903">
    <property type="entry name" value="Spectrin_YLPM1-like"/>
</dbReference>
<dbReference type="GO" id="GO:0005524">
    <property type="term" value="F:ATP binding"/>
    <property type="evidence" value="ECO:0007669"/>
    <property type="project" value="UniProtKB-KW"/>
</dbReference>
<feature type="compositionally biased region" description="Basic and acidic residues" evidence="15">
    <location>
        <begin position="657"/>
        <end position="666"/>
    </location>
</feature>
<keyword evidence="18" id="KW-1185">Reference proteome</keyword>
<sequence>MAAYSGAQGPSIPPMPYSSMTPYPPMTMNPYGMGNMTWMSQWPAGMPQQPITLQNQELLKQFGDQFTRWESDFQKWKEGNKQHSHTKEYKDYEQQWSTWKGQLEAKRKMLEEQLAKDEQEAAAEFSQENTASQSHADSQQMFDIQTHSTEHSASLVFGDQHNLGASVYNPFAHTSAQNFCPANGLPSSQLFPAGAPSNIQQYSAIGNQSAPPPLFPSVPAPYIPMGVQQTTPSLSSAGTDALMQQDTTEWSYSGSGMHEQQGGMVEYGRGSNFPYESSENSTTIGPPSMYSGPGTRQSPRFPTVGSNYPQEPWNFETSGSNQFQIQGQDQSHSAVPPHGPSRDIRPSFSAPATNLRQPRPPMGAETSFNGMRLPHGGTGDRLPGLRPPFNAGSFQGPRPQFPPSQDMHTTSRGAGVPFSGPNDRHKDIRASRFSEDNPELIRRPPQFSNLDFESREPPFQGDRPPNFSGIRPSPHPQDKDTWGRERSQGGFEGDYSEGRLDDKDFNRRECPQEFGRDASFLGFDREGPPPDFGRVPRGYSSGPPGLGRDGPQNFGQCGPHSDVDQDVPPDIQRNGPGFGRGGPSGFSRGGPGFNRGGPPGFGRGGPSGFGRGGPGFDRGGPPGFGRGGPPGFGRGGPPGFDRGGPPGFGRGGPSGFGRDDFMRRPPNEFPRPGFSNDFMSHGPPHPTEDFMRRGPPGLENSHGQSRGPGSFDAQSRNFPPHDLESDSFSHNRLGEDSLRFPKNDFRRDFHPDFRGQRPPRLNPLPFDQRGSNDMQPDQRNPPKSFPAPRPMDDWTSRRPFGPDDSSASFSANDPPRGSSEESPRDFPPQGDRWCGPNQPHDERPWLRGNQGFSGPRFPNDSLRQPLLNAPRPLMGPPGMRPQHGTLDSGPRGHFSGQRPFEPRGFSSGPRFPPPQPTPVLTEPISTEPNMERKTFVARSGWSMLMEIKPELEEEKLKEKQSTPGTDTKPDNSKGGHKQEELKTAENRFDQMKGSDAKEIDDFTEDDIRMSADDWATSNENNTLLQPPLASVPEKPAGAEELNVPEPLSNSKSEQGIPGLGDESMPRPSAVDDGSNMQSEQAGLSNPSETKIMSSPMQDTSSQVTSPRPLLLGTLSGATPSKLPLLETPSKSRLQLPDIPSSATKRPLLETPTSGAQLGPEENSSEIPSKVPRLMSLAQESKISLLNEDGSERQNRNEEERISPLNQGRQQSRFEGHGQYRGMAFRGRGGHFGRGEPEDSRRQRTSMEREHPFDGRGPRWERKQYDERDEQFVPHPREFRGMERGFNDDFNRHDHPRDFNGPPDPWRHRQHPVLSPNHFHSLHLDRGGMDLSFPGDAEEVVDYGHSVVDYGHAMTSVDASSRGLYERRGPPEPMLNRDCPGKDHLFDDRHWERDRSPFDQRDMPPYGERNWRGGQSRRRSVEPERRWGWNPERERKWDRDWEQEKDWDKGRPSTSLRTPSPTPPRPPPPPAIDLVAPKPEAILIDDLLVPPGRKNRPPYLVVILRGLPGSGKSYVTRLIKEKEVEQGGTAPRILCLDDYFMTEVEVTEVDDNGKKVKKKKMQYEYEAEMEEEYRASLKRSFRKQIDDKFFNIIIVDSVNNKVSHFDTMWSHAKQKGFEVYIAEMENDLTLCKKRNPHQRSPKDIEAMARSWEEAPSYYLRLDVRSLLQADAIQEVEMTEHNDDVDSKKPDKEEEDDGGKEDESADLGQFKSKWDNMEMTGKRLDILDGLSLHKLKSHEKPQSLEDWLQLPDDYEMRTSKPGKKRVRWADIEERREQKRMRDLGFVIGQTDWSRMTDPTLGSSALTKTKYI</sequence>
<evidence type="ECO:0000256" key="12">
    <source>
        <dbReference type="ARBA" id="ARBA00065932"/>
    </source>
</evidence>
<dbReference type="EMBL" id="LR902920">
    <property type="protein sequence ID" value="CAD7251261.1"/>
    <property type="molecule type" value="Genomic_DNA"/>
</dbReference>
<feature type="compositionally biased region" description="Basic and acidic residues" evidence="15">
    <location>
        <begin position="1232"/>
        <end position="1297"/>
    </location>
</feature>
<evidence type="ECO:0000256" key="2">
    <source>
        <dbReference type="ARBA" id="ARBA00022481"/>
    </source>
</evidence>
<evidence type="ECO:0000256" key="7">
    <source>
        <dbReference type="ARBA" id="ARBA00022843"/>
    </source>
</evidence>
<dbReference type="InterPro" id="IPR027417">
    <property type="entry name" value="P-loop_NTPase"/>
</dbReference>
<keyword evidence="3" id="KW-0678">Repressor</keyword>
<feature type="region of interest" description="Disordered" evidence="15">
    <location>
        <begin position="1437"/>
        <end position="1471"/>
    </location>
</feature>
<feature type="compositionally biased region" description="Basic and acidic residues" evidence="15">
    <location>
        <begin position="719"/>
        <end position="755"/>
    </location>
</feature>
<evidence type="ECO:0000256" key="5">
    <source>
        <dbReference type="ARBA" id="ARBA00022741"/>
    </source>
</evidence>
<dbReference type="OrthoDB" id="513595at2759"/>
<dbReference type="Pfam" id="PF26583">
    <property type="entry name" value="Spectrin_YLPM1"/>
    <property type="match status" value="1"/>
</dbReference>
<protein>
    <recommendedName>
        <fullName evidence="13">YLP motif-containing protein 1</fullName>
    </recommendedName>
    <alternativeName>
        <fullName evidence="14">Nuclear protein ZAP3</fullName>
    </alternativeName>
</protein>
<accession>A0A7R9ABX5</accession>
<dbReference type="GO" id="GO:0016607">
    <property type="term" value="C:nuclear speck"/>
    <property type="evidence" value="ECO:0007669"/>
    <property type="project" value="UniProtKB-SubCell"/>
</dbReference>
<feature type="compositionally biased region" description="Polar residues" evidence="15">
    <location>
        <begin position="294"/>
        <end position="333"/>
    </location>
</feature>
<feature type="compositionally biased region" description="Acidic residues" evidence="15">
    <location>
        <begin position="1691"/>
        <end position="1703"/>
    </location>
</feature>
<feature type="compositionally biased region" description="Polar residues" evidence="15">
    <location>
        <begin position="126"/>
        <end position="139"/>
    </location>
</feature>
<proteinExistence type="predicted"/>
<evidence type="ECO:0000256" key="1">
    <source>
        <dbReference type="ARBA" id="ARBA00004324"/>
    </source>
</evidence>
<dbReference type="FunFam" id="3.40.50.300:FF:000399">
    <property type="entry name" value="YLP motif containing 1"/>
    <property type="match status" value="1"/>
</dbReference>
<feature type="compositionally biased region" description="Basic and acidic residues" evidence="15">
    <location>
        <begin position="967"/>
        <end position="1011"/>
    </location>
</feature>
<feature type="compositionally biased region" description="Basic and acidic residues" evidence="15">
    <location>
        <begin position="422"/>
        <end position="442"/>
    </location>
</feature>
<feature type="compositionally biased region" description="Basic and acidic residues" evidence="15">
    <location>
        <begin position="476"/>
        <end position="487"/>
    </location>
</feature>
<evidence type="ECO:0000256" key="14">
    <source>
        <dbReference type="ARBA" id="ARBA00083294"/>
    </source>
</evidence>
<dbReference type="EMBL" id="CAJPEV010003403">
    <property type="protein sequence ID" value="CAG0899679.1"/>
    <property type="molecule type" value="Genomic_DNA"/>
</dbReference>
<feature type="compositionally biased region" description="Basic and acidic residues" evidence="15">
    <location>
        <begin position="496"/>
        <end position="516"/>
    </location>
</feature>
<evidence type="ECO:0000256" key="9">
    <source>
        <dbReference type="ARBA" id="ARBA00023163"/>
    </source>
</evidence>
<evidence type="ECO:0000256" key="15">
    <source>
        <dbReference type="SAM" id="MobiDB-lite"/>
    </source>
</evidence>
<feature type="compositionally biased region" description="Basic and acidic residues" evidence="15">
    <location>
        <begin position="1437"/>
        <end position="1450"/>
    </location>
</feature>
<organism evidence="17">
    <name type="scientific">Darwinula stevensoni</name>
    <dbReference type="NCBI Taxonomy" id="69355"/>
    <lineage>
        <taxon>Eukaryota</taxon>
        <taxon>Metazoa</taxon>
        <taxon>Ecdysozoa</taxon>
        <taxon>Arthropoda</taxon>
        <taxon>Crustacea</taxon>
        <taxon>Oligostraca</taxon>
        <taxon>Ostracoda</taxon>
        <taxon>Podocopa</taxon>
        <taxon>Podocopida</taxon>
        <taxon>Darwinulocopina</taxon>
        <taxon>Darwinuloidea</taxon>
        <taxon>Darwinulidae</taxon>
        <taxon>Darwinula</taxon>
    </lineage>
</organism>
<dbReference type="SUPFAM" id="SSF52540">
    <property type="entry name" value="P-loop containing nucleoside triphosphate hydrolases"/>
    <property type="match status" value="1"/>
</dbReference>
<dbReference type="InterPro" id="IPR013641">
    <property type="entry name" value="KTI12/PSTK"/>
</dbReference>
<dbReference type="Gene3D" id="3.40.50.300">
    <property type="entry name" value="P-loop containing nucleotide triphosphate hydrolases"/>
    <property type="match status" value="1"/>
</dbReference>
<dbReference type="Proteomes" id="UP000677054">
    <property type="component" value="Unassembled WGS sequence"/>
</dbReference>
<feature type="compositionally biased region" description="Pro residues" evidence="15">
    <location>
        <begin position="1459"/>
        <end position="1470"/>
    </location>
</feature>
<dbReference type="InterPro" id="IPR026314">
    <property type="entry name" value="YLP_motif_con_p1"/>
</dbReference>
<evidence type="ECO:0000256" key="6">
    <source>
        <dbReference type="ARBA" id="ARBA00022840"/>
    </source>
</evidence>
<feature type="compositionally biased region" description="Gly residues" evidence="15">
    <location>
        <begin position="576"/>
        <end position="655"/>
    </location>
</feature>
<keyword evidence="7" id="KW-0832">Ubl conjugation</keyword>
<gene>
    <name evidence="17" type="ORF">DSTB1V02_LOCUS11028</name>
</gene>
<keyword evidence="10" id="KW-0539">Nucleus</keyword>
<feature type="region of interest" description="Disordered" evidence="15">
    <location>
        <begin position="113"/>
        <end position="139"/>
    </location>
</feature>
<feature type="domain" description="YLPM1-like spectrin repeat" evidence="16">
    <location>
        <begin position="54"/>
        <end position="123"/>
    </location>
</feature>
<keyword evidence="6" id="KW-0067">ATP-binding</keyword>
<keyword evidence="4" id="KW-1017">Isopeptide bond</keyword>
<comment type="subcellular location">
    <subcellularLocation>
        <location evidence="1">Nucleus speckle</location>
    </subcellularLocation>
</comment>
<keyword evidence="9" id="KW-0804">Transcription</keyword>
<comment type="function">
    <text evidence="11">Plays a role in the reduction of telomerase activity during differentiation of embryonic stem cells by binding to the core promoter of TERT and controlling its down-regulation.</text>
</comment>